<gene>
    <name evidence="3" type="ORF">A6X21_09600</name>
</gene>
<dbReference type="STRING" id="1841610.A6X21_09600"/>
<dbReference type="EMBL" id="LYDR01000143">
    <property type="protein sequence ID" value="ODA29178.1"/>
    <property type="molecule type" value="Genomic_DNA"/>
</dbReference>
<evidence type="ECO:0000256" key="1">
    <source>
        <dbReference type="SAM" id="Phobius"/>
    </source>
</evidence>
<dbReference type="Proteomes" id="UP000094828">
    <property type="component" value="Unassembled WGS sequence"/>
</dbReference>
<dbReference type="CDD" id="cd09912">
    <property type="entry name" value="DLP_2"/>
    <property type="match status" value="1"/>
</dbReference>
<dbReference type="PANTHER" id="PTHR43681:SF1">
    <property type="entry name" value="SARCALUMENIN"/>
    <property type="match status" value="1"/>
</dbReference>
<accession>A0A1C3E7F1</accession>
<dbReference type="Pfam" id="PF00350">
    <property type="entry name" value="Dynamin_N"/>
    <property type="match status" value="1"/>
</dbReference>
<evidence type="ECO:0000313" key="3">
    <source>
        <dbReference type="EMBL" id="ODA29178.1"/>
    </source>
</evidence>
<dbReference type="AlphaFoldDB" id="A0A1C3E7F1"/>
<protein>
    <recommendedName>
        <fullName evidence="2">Dynamin N-terminal domain-containing protein</fullName>
    </recommendedName>
</protein>
<dbReference type="RefSeq" id="WP_068850263.1">
    <property type="nucleotide sequence ID" value="NZ_LYDR01000143.1"/>
</dbReference>
<sequence>MDMTGEQQSSALLNWAQDVEKTVRARSSVAADEVVAARLGAAENRFVITVLGKAKRGKSTLINALLGRRDDDLAPVDRLPASNVISRFRYGDELSCRIHFRSADLNSAEGTPVRPAQVRDYVTEEGNPGNRKQVELLDVAGPFDGFNQDLVLVDTPGSGSIHEYHDALLQAFIPQSDAVIFLVTSRMPLDQDELDLLRRVRDADIRKILFVINKIDETTPEELAQAEAHNAAHLARLDLKQPVGSLIPISAKQAFLGNLQTSGMTVLAERIRTLITQEKSHVLRERLIGRVRQAVDPLLAGLVAETVMLSSDPEERARQRASLESSLQRLELERPVTEQQFRSRWVNAVDQFAADVNEIRGQAQMRVLEFIDGHTLASITGLSRKLPGQIQNILDELLKAPVAELERTLKQSAEALQSDYPRVRLKPGGVVLTRSNQMAIQALGWGGAAAMGATATGIITAAQAATAAAVTYVATPSLAGVALTHLIGTHAGFLTTTAVPAAIPFWVAAAGPIGWTLAGVGALAVPFAWTISRSRHKEHLRKEAITQVQALCSAIVEERAPLLRRSADTIVAEFQQRSLNEVLELRQAIGAAETSTVTPAHLEQTSQLVEELQRLLENVPGDAA</sequence>
<keyword evidence="1" id="KW-1133">Transmembrane helix</keyword>
<dbReference type="PANTHER" id="PTHR43681">
    <property type="entry name" value="TRANSMEMBRANE GTPASE FZO"/>
    <property type="match status" value="1"/>
</dbReference>
<evidence type="ECO:0000259" key="2">
    <source>
        <dbReference type="Pfam" id="PF00350"/>
    </source>
</evidence>
<feature type="transmembrane region" description="Helical" evidence="1">
    <location>
        <begin position="513"/>
        <end position="532"/>
    </location>
</feature>
<proteinExistence type="predicted"/>
<reference evidence="3 4" key="1">
    <citation type="submission" date="2016-05" db="EMBL/GenBank/DDBJ databases">
        <title>Genomic and physiological characterization of Planctopirus sp. isolated from fresh water lake.</title>
        <authorList>
            <person name="Subhash Y."/>
            <person name="Ramana C."/>
        </authorList>
    </citation>
    <scope>NUCLEOTIDE SEQUENCE [LARGE SCALE GENOMIC DNA]</scope>
    <source>
        <strain evidence="3 4">JC280</strain>
    </source>
</reference>
<dbReference type="InterPro" id="IPR051943">
    <property type="entry name" value="TRAFAC_Dynamin-like_GTPase"/>
</dbReference>
<feature type="domain" description="Dynamin N-terminal" evidence="2">
    <location>
        <begin position="48"/>
        <end position="215"/>
    </location>
</feature>
<dbReference type="InterPro" id="IPR045063">
    <property type="entry name" value="Dynamin_N"/>
</dbReference>
<organism evidence="3 4">
    <name type="scientific">Planctopirus hydrillae</name>
    <dbReference type="NCBI Taxonomy" id="1841610"/>
    <lineage>
        <taxon>Bacteria</taxon>
        <taxon>Pseudomonadati</taxon>
        <taxon>Planctomycetota</taxon>
        <taxon>Planctomycetia</taxon>
        <taxon>Planctomycetales</taxon>
        <taxon>Planctomycetaceae</taxon>
        <taxon>Planctopirus</taxon>
    </lineage>
</organism>
<dbReference type="InterPro" id="IPR027417">
    <property type="entry name" value="P-loop_NTPase"/>
</dbReference>
<keyword evidence="1" id="KW-0812">Transmembrane</keyword>
<feature type="transmembrane region" description="Helical" evidence="1">
    <location>
        <begin position="443"/>
        <end position="474"/>
    </location>
</feature>
<keyword evidence="4" id="KW-1185">Reference proteome</keyword>
<comment type="caution">
    <text evidence="3">The sequence shown here is derived from an EMBL/GenBank/DDBJ whole genome shotgun (WGS) entry which is preliminary data.</text>
</comment>
<keyword evidence="1" id="KW-0472">Membrane</keyword>
<evidence type="ECO:0000313" key="4">
    <source>
        <dbReference type="Proteomes" id="UP000094828"/>
    </source>
</evidence>
<dbReference type="SUPFAM" id="SSF52540">
    <property type="entry name" value="P-loop containing nucleoside triphosphate hydrolases"/>
    <property type="match status" value="1"/>
</dbReference>
<name>A0A1C3E7F1_9PLAN</name>
<dbReference type="Gene3D" id="3.40.50.300">
    <property type="entry name" value="P-loop containing nucleotide triphosphate hydrolases"/>
    <property type="match status" value="1"/>
</dbReference>